<dbReference type="VEuPathDB" id="PiroplasmaDB:BEWA_016290"/>
<feature type="region of interest" description="Disordered" evidence="1">
    <location>
        <begin position="242"/>
        <end position="263"/>
    </location>
</feature>
<dbReference type="RefSeq" id="XP_004832520.1">
    <property type="nucleotide sequence ID" value="XM_004832463.1"/>
</dbReference>
<accession>L1LD14</accession>
<reference evidence="2 3" key="1">
    <citation type="journal article" date="2012" name="BMC Genomics">
        <title>Comparative genomic analysis and phylogenetic position of Theileria equi.</title>
        <authorList>
            <person name="Kappmeyer L.S."/>
            <person name="Thiagarajan M."/>
            <person name="Herndon D.R."/>
            <person name="Ramsay J.D."/>
            <person name="Caler E."/>
            <person name="Djikeng A."/>
            <person name="Gillespie J.J."/>
            <person name="Lau A.O."/>
            <person name="Roalson E.H."/>
            <person name="Silva J.C."/>
            <person name="Silva M.G."/>
            <person name="Suarez C.E."/>
            <person name="Ueti M.W."/>
            <person name="Nene V.M."/>
            <person name="Mealey R.H."/>
            <person name="Knowles D.P."/>
            <person name="Brayton K.A."/>
        </authorList>
    </citation>
    <scope>NUCLEOTIDE SEQUENCE [LARGE SCALE GENOMIC DNA]</scope>
    <source>
        <strain evidence="2 3">WA</strain>
    </source>
</reference>
<comment type="caution">
    <text evidence="2">The sequence shown here is derived from an EMBL/GenBank/DDBJ whole genome shotgun (WGS) entry which is preliminary data.</text>
</comment>
<protein>
    <submittedName>
        <fullName evidence="2">Uncharacterized protein</fullName>
    </submittedName>
</protein>
<dbReference type="Proteomes" id="UP000031512">
    <property type="component" value="Unassembled WGS sequence"/>
</dbReference>
<gene>
    <name evidence="2" type="ORF">BEWA_016290</name>
</gene>
<feature type="compositionally biased region" description="Pro residues" evidence="1">
    <location>
        <begin position="313"/>
        <end position="325"/>
    </location>
</feature>
<evidence type="ECO:0000256" key="1">
    <source>
        <dbReference type="SAM" id="MobiDB-lite"/>
    </source>
</evidence>
<dbReference type="EMBL" id="ACOU01000004">
    <property type="protein sequence ID" value="EKX73068.1"/>
    <property type="molecule type" value="Genomic_DNA"/>
</dbReference>
<proteinExistence type="predicted"/>
<feature type="region of interest" description="Disordered" evidence="1">
    <location>
        <begin position="292"/>
        <end position="334"/>
    </location>
</feature>
<evidence type="ECO:0000313" key="3">
    <source>
        <dbReference type="Proteomes" id="UP000031512"/>
    </source>
</evidence>
<organism evidence="2 3">
    <name type="scientific">Theileria equi strain WA</name>
    <dbReference type="NCBI Taxonomy" id="1537102"/>
    <lineage>
        <taxon>Eukaryota</taxon>
        <taxon>Sar</taxon>
        <taxon>Alveolata</taxon>
        <taxon>Apicomplexa</taxon>
        <taxon>Aconoidasida</taxon>
        <taxon>Piroplasmida</taxon>
        <taxon>Theileriidae</taxon>
        <taxon>Theileria</taxon>
    </lineage>
</organism>
<name>L1LD14_THEEQ</name>
<sequence length="374" mass="41862">MDHVDAIRLAVFLPEKRGTFTLKGHLQNGDKLNEEGTGISGVTKVSVYYWDKDRECRKPLLMEVYVGDVDLKGIPISLENDGYPDNKKWTMILGQGGGYQLSPETLHKYKCKLFRPAIIDVSQTGVSYANKYCEGKKCTNGNCPDEVMVTDYKEVKLENYKAKAHTYGKDNKTFTITGFRNGLSLQELTPPLWNVTELVVFFASCSNSNDPATSKPLLVYVSSDSGKDHRWYSRTGKDKTAYEWKEEEDRLGGKDPKAASSNGTLQSILEEIKEKLQLSCKEEKKEVEIQQELRSEENTVEPGQKAKAKVQPQQPPVPPPVPPLPHGTSDSNPPEIIKTTISVTTGFLGTSALACFAGWKLYNRYNGDPWVRQI</sequence>
<evidence type="ECO:0000313" key="2">
    <source>
        <dbReference type="EMBL" id="EKX73068.1"/>
    </source>
</evidence>
<keyword evidence="3" id="KW-1185">Reference proteome</keyword>
<feature type="compositionally biased region" description="Basic and acidic residues" evidence="1">
    <location>
        <begin position="242"/>
        <end position="257"/>
    </location>
</feature>
<dbReference type="GeneID" id="15802732"/>
<dbReference type="KEGG" id="beq:BEWA_016290"/>
<dbReference type="STRING" id="1537102.L1LD14"/>
<dbReference type="AlphaFoldDB" id="L1LD14"/>